<dbReference type="Proteomes" id="UP000426027">
    <property type="component" value="Chromosome"/>
</dbReference>
<dbReference type="EMBL" id="CP046566">
    <property type="protein sequence ID" value="QGW27821.1"/>
    <property type="molecule type" value="Genomic_DNA"/>
</dbReference>
<evidence type="ECO:0000259" key="7">
    <source>
        <dbReference type="PROSITE" id="PS50850"/>
    </source>
</evidence>
<dbReference type="Gene3D" id="1.20.1250.20">
    <property type="entry name" value="MFS general substrate transporter like domains"/>
    <property type="match status" value="2"/>
</dbReference>
<feature type="transmembrane region" description="Helical" evidence="6">
    <location>
        <begin position="12"/>
        <end position="37"/>
    </location>
</feature>
<sequence>MNQSANTTKTAALVTLVSVFFFWGFVAASNDILIPVFKEKLNLSQGQSQLVAVAFYVAYTVGSIIYMLLSRLSGGDILNRVGYKNGIAIGLIISAIGTLLFYPAANSVSFNLFLTGLFIVGLGFSLQQTAANPLAIVIGDPRKGAQRLSMAGGINNLGTTIGPLIVSFAIFGAVSNESTGIADINAVKTPYLILGVAFVLVALIFKYSSLPNKINLEDDAHQPLNADGTTAVHRSSALKYPQLVLGMIGIFVYVGVEVATAANLPEFMKQYIKLEDGSPIPTSSIAPYVSLYWASLMMGRWTAAVGAFNVSESTRKILNFVMPYLAFGVFLLVNIIAGHSIQPFLPYAGIILIMIIGDIMSKGNPARQLLIFSSMGIAALLVGMLTNGLVSVYAFTSVGLFCSTLWPCIFTLAIAGLGRYTNEGSSFLIMMIMGGGIISYFQGYLAADNLLGIHWSYIVGVACFVYLAYYAIKAKSILKGQGIDYDRLESAGGH</sequence>
<reference evidence="8 9" key="1">
    <citation type="submission" date="2019-11" db="EMBL/GenBank/DDBJ databases">
        <authorList>
            <person name="Im W.T."/>
        </authorList>
    </citation>
    <scope>NUCLEOTIDE SEQUENCE [LARGE SCALE GENOMIC DNA]</scope>
    <source>
        <strain evidence="8 9">SB-02</strain>
    </source>
</reference>
<dbReference type="RefSeq" id="WP_157477947.1">
    <property type="nucleotide sequence ID" value="NZ_CP046566.1"/>
</dbReference>
<dbReference type="Pfam" id="PF07690">
    <property type="entry name" value="MFS_1"/>
    <property type="match status" value="1"/>
</dbReference>
<feature type="transmembrane region" description="Helical" evidence="6">
    <location>
        <begin position="81"/>
        <end position="102"/>
    </location>
</feature>
<evidence type="ECO:0000313" key="8">
    <source>
        <dbReference type="EMBL" id="QGW27821.1"/>
    </source>
</evidence>
<dbReference type="KEGG" id="fls:GLV81_06675"/>
<evidence type="ECO:0000256" key="3">
    <source>
        <dbReference type="ARBA" id="ARBA00022692"/>
    </source>
</evidence>
<keyword evidence="4 6" id="KW-1133">Transmembrane helix</keyword>
<feature type="transmembrane region" description="Helical" evidence="6">
    <location>
        <begin position="148"/>
        <end position="171"/>
    </location>
</feature>
<evidence type="ECO:0000256" key="5">
    <source>
        <dbReference type="ARBA" id="ARBA00023136"/>
    </source>
</evidence>
<dbReference type="PANTHER" id="PTHR43702">
    <property type="entry name" value="L-FUCOSE-PROTON SYMPORTER"/>
    <property type="match status" value="1"/>
</dbReference>
<evidence type="ECO:0000256" key="1">
    <source>
        <dbReference type="ARBA" id="ARBA00004429"/>
    </source>
</evidence>
<feature type="transmembrane region" description="Helical" evidence="6">
    <location>
        <begin position="49"/>
        <end position="69"/>
    </location>
</feature>
<name>A0A6I6GZ79_9BACT</name>
<feature type="domain" description="Major facilitator superfamily (MFS) profile" evidence="7">
    <location>
        <begin position="1"/>
        <end position="214"/>
    </location>
</feature>
<evidence type="ECO:0000256" key="2">
    <source>
        <dbReference type="ARBA" id="ARBA00022475"/>
    </source>
</evidence>
<keyword evidence="3 6" id="KW-0812">Transmembrane</keyword>
<dbReference type="GO" id="GO:0022857">
    <property type="term" value="F:transmembrane transporter activity"/>
    <property type="evidence" value="ECO:0007669"/>
    <property type="project" value="InterPro"/>
</dbReference>
<feature type="transmembrane region" description="Helical" evidence="6">
    <location>
        <begin position="317"/>
        <end position="338"/>
    </location>
</feature>
<feature type="transmembrane region" description="Helical" evidence="6">
    <location>
        <begin position="368"/>
        <end position="386"/>
    </location>
</feature>
<keyword evidence="9" id="KW-1185">Reference proteome</keyword>
<evidence type="ECO:0000313" key="9">
    <source>
        <dbReference type="Proteomes" id="UP000426027"/>
    </source>
</evidence>
<dbReference type="SUPFAM" id="SSF103473">
    <property type="entry name" value="MFS general substrate transporter"/>
    <property type="match status" value="1"/>
</dbReference>
<proteinExistence type="predicted"/>
<dbReference type="PANTHER" id="PTHR43702:SF3">
    <property type="entry name" value="PROTEIN TSGA"/>
    <property type="match status" value="1"/>
</dbReference>
<feature type="transmembrane region" description="Helical" evidence="6">
    <location>
        <begin position="453"/>
        <end position="472"/>
    </location>
</feature>
<feature type="transmembrane region" description="Helical" evidence="6">
    <location>
        <begin position="344"/>
        <end position="361"/>
    </location>
</feature>
<feature type="transmembrane region" description="Helical" evidence="6">
    <location>
        <begin position="392"/>
        <end position="415"/>
    </location>
</feature>
<dbReference type="InterPro" id="IPR020846">
    <property type="entry name" value="MFS_dom"/>
</dbReference>
<keyword evidence="5 6" id="KW-0472">Membrane</keyword>
<accession>A0A6I6GZ79</accession>
<dbReference type="GO" id="GO:0005886">
    <property type="term" value="C:plasma membrane"/>
    <property type="evidence" value="ECO:0007669"/>
    <property type="project" value="UniProtKB-SubCell"/>
</dbReference>
<organism evidence="8 9">
    <name type="scientific">Phnomibacter ginsenosidimutans</name>
    <dbReference type="NCBI Taxonomy" id="2676868"/>
    <lineage>
        <taxon>Bacteria</taxon>
        <taxon>Pseudomonadati</taxon>
        <taxon>Bacteroidota</taxon>
        <taxon>Chitinophagia</taxon>
        <taxon>Chitinophagales</taxon>
        <taxon>Chitinophagaceae</taxon>
        <taxon>Phnomibacter</taxon>
    </lineage>
</organism>
<evidence type="ECO:0000256" key="6">
    <source>
        <dbReference type="SAM" id="Phobius"/>
    </source>
</evidence>
<dbReference type="InterPro" id="IPR050375">
    <property type="entry name" value="MFS_TsgA-like"/>
</dbReference>
<dbReference type="PROSITE" id="PS50850">
    <property type="entry name" value="MFS"/>
    <property type="match status" value="1"/>
</dbReference>
<evidence type="ECO:0000256" key="4">
    <source>
        <dbReference type="ARBA" id="ARBA00022989"/>
    </source>
</evidence>
<feature type="transmembrane region" description="Helical" evidence="6">
    <location>
        <begin position="427"/>
        <end position="447"/>
    </location>
</feature>
<dbReference type="InterPro" id="IPR036259">
    <property type="entry name" value="MFS_trans_sf"/>
</dbReference>
<dbReference type="AlphaFoldDB" id="A0A6I6GZ79"/>
<feature type="transmembrane region" description="Helical" evidence="6">
    <location>
        <begin position="243"/>
        <end position="265"/>
    </location>
</feature>
<comment type="subcellular location">
    <subcellularLocation>
        <location evidence="1">Cell inner membrane</location>
        <topology evidence="1">Multi-pass membrane protein</topology>
    </subcellularLocation>
</comment>
<keyword evidence="2" id="KW-1003">Cell membrane</keyword>
<dbReference type="InterPro" id="IPR011701">
    <property type="entry name" value="MFS"/>
</dbReference>
<feature type="transmembrane region" description="Helical" evidence="6">
    <location>
        <begin position="191"/>
        <end position="208"/>
    </location>
</feature>
<gene>
    <name evidence="8" type="ORF">GLV81_06675</name>
</gene>
<protein>
    <submittedName>
        <fullName evidence="8">MFS transporter</fullName>
    </submittedName>
</protein>
<feature type="transmembrane region" description="Helical" evidence="6">
    <location>
        <begin position="285"/>
        <end position="310"/>
    </location>
</feature>